<comment type="caution">
    <text evidence="2">The sequence shown here is derived from an EMBL/GenBank/DDBJ whole genome shotgun (WGS) entry which is preliminary data.</text>
</comment>
<dbReference type="Proteomes" id="UP001152766">
    <property type="component" value="Unassembled WGS sequence"/>
</dbReference>
<proteinExistence type="predicted"/>
<feature type="signal peptide" evidence="1">
    <location>
        <begin position="1"/>
        <end position="22"/>
    </location>
</feature>
<accession>A0A9X4RA36</accession>
<protein>
    <submittedName>
        <fullName evidence="2">CzcE family metal-binding protein</fullName>
    </submittedName>
</protein>
<dbReference type="Gene3D" id="2.60.40.2280">
    <property type="entry name" value="Heavy-metal resistance protein CzcE"/>
    <property type="match status" value="1"/>
</dbReference>
<dbReference type="RefSeq" id="WP_268150225.1">
    <property type="nucleotide sequence ID" value="NZ_JAPPUW010000008.1"/>
</dbReference>
<dbReference type="AlphaFoldDB" id="A0A9X4RA36"/>
<dbReference type="Pfam" id="PF16986">
    <property type="entry name" value="CzcE"/>
    <property type="match status" value="1"/>
</dbReference>
<dbReference type="EMBL" id="SGUG01000050">
    <property type="protein sequence ID" value="MDG0865048.1"/>
    <property type="molecule type" value="Genomic_DNA"/>
</dbReference>
<dbReference type="InterPro" id="IPR031560">
    <property type="entry name" value="CzcE"/>
</dbReference>
<dbReference type="InterPro" id="IPR038674">
    <property type="entry name" value="CzcE_sf"/>
</dbReference>
<evidence type="ECO:0000256" key="1">
    <source>
        <dbReference type="SAM" id="SignalP"/>
    </source>
</evidence>
<reference evidence="2" key="1">
    <citation type="submission" date="2019-02" db="EMBL/GenBank/DDBJ databases">
        <title>Draft genome of the type strain Pelomonas aquatica CCUG 52575T.</title>
        <authorList>
            <person name="Gomila M."/>
            <person name="Lalucat J."/>
        </authorList>
    </citation>
    <scope>NUCLEOTIDE SEQUENCE</scope>
    <source>
        <strain evidence="2">CCUG 52575</strain>
    </source>
</reference>
<name>A0A9X4RA36_9BURK</name>
<keyword evidence="1" id="KW-0732">Signal</keyword>
<evidence type="ECO:0000313" key="3">
    <source>
        <dbReference type="Proteomes" id="UP001152766"/>
    </source>
</evidence>
<keyword evidence="3" id="KW-1185">Reference proteome</keyword>
<evidence type="ECO:0000313" key="2">
    <source>
        <dbReference type="EMBL" id="MDG0865048.1"/>
    </source>
</evidence>
<organism evidence="2 3">
    <name type="scientific">Pelomonas aquatica</name>
    <dbReference type="NCBI Taxonomy" id="431058"/>
    <lineage>
        <taxon>Bacteria</taxon>
        <taxon>Pseudomonadati</taxon>
        <taxon>Pseudomonadota</taxon>
        <taxon>Betaproteobacteria</taxon>
        <taxon>Burkholderiales</taxon>
        <taxon>Sphaerotilaceae</taxon>
        <taxon>Roseateles</taxon>
    </lineage>
</organism>
<feature type="chain" id="PRO_5040758609" evidence="1">
    <location>
        <begin position="23"/>
        <end position="114"/>
    </location>
</feature>
<gene>
    <name evidence="2" type="ORF">EXJ73_21545</name>
</gene>
<sequence length="114" mass="12207">MNRNLSATALIASLFVAMTAQATPQRNDAMLNGKSVHGEAVAAPQNARIVNLDAGKSVNVKCGEVITFQKAGKSFSWKFDSAQHRAVDVRTIAPAGFADKPLMVYVSRSEWEGA</sequence>